<reference evidence="3" key="1">
    <citation type="submission" date="2015-01" db="EMBL/GenBank/DDBJ databases">
        <authorList>
            <person name="Paterson Steve"/>
        </authorList>
    </citation>
    <scope>NUCLEOTIDE SEQUENCE [LARGE SCALE GENOMIC DNA]</scope>
    <source>
        <strain evidence="3">OBR1</strain>
    </source>
</reference>
<sequence>MAKSRAISEDVTHEYSGSHQEKLSDWSSDRLMTRRAAF</sequence>
<feature type="compositionally biased region" description="Basic and acidic residues" evidence="1">
    <location>
        <begin position="1"/>
        <end position="13"/>
    </location>
</feature>
<dbReference type="Proteomes" id="UP000044377">
    <property type="component" value="Unassembled WGS sequence"/>
</dbReference>
<keyword evidence="3" id="KW-1185">Reference proteome</keyword>
<proteinExistence type="predicted"/>
<name>A0A0G4JW59_9GAMM</name>
<dbReference type="EMBL" id="CGIG01000001">
    <property type="protein sequence ID" value="CPR17408.1"/>
    <property type="molecule type" value="Genomic_DNA"/>
</dbReference>
<dbReference type="AlphaFoldDB" id="A0A0G4JW59"/>
<feature type="region of interest" description="Disordered" evidence="1">
    <location>
        <begin position="1"/>
        <end position="26"/>
    </location>
</feature>
<evidence type="ECO:0000313" key="3">
    <source>
        <dbReference type="Proteomes" id="UP000044377"/>
    </source>
</evidence>
<evidence type="ECO:0000256" key="1">
    <source>
        <dbReference type="SAM" id="MobiDB-lite"/>
    </source>
</evidence>
<protein>
    <submittedName>
        <fullName evidence="2">Uncharacterized protein</fullName>
    </submittedName>
</protein>
<accession>A0A0G4JW59</accession>
<organism evidence="2 3">
    <name type="scientific">Brenneria goodwinii</name>
    <dbReference type="NCBI Taxonomy" id="1109412"/>
    <lineage>
        <taxon>Bacteria</taxon>
        <taxon>Pseudomonadati</taxon>
        <taxon>Pseudomonadota</taxon>
        <taxon>Gammaproteobacteria</taxon>
        <taxon>Enterobacterales</taxon>
        <taxon>Pectobacteriaceae</taxon>
        <taxon>Brenneria</taxon>
    </lineage>
</organism>
<gene>
    <name evidence="2" type="ORF">BN1221_02622c</name>
</gene>
<evidence type="ECO:0000313" key="2">
    <source>
        <dbReference type="EMBL" id="CPR17408.1"/>
    </source>
</evidence>